<dbReference type="InterPro" id="IPR019742">
    <property type="entry name" value="MacrogloblnA2_CS"/>
</dbReference>
<dbReference type="SUPFAM" id="SSF48239">
    <property type="entry name" value="Terpenoid cyclases/Protein prenyltransferases"/>
    <property type="match status" value="1"/>
</dbReference>
<protein>
    <submittedName>
        <fullName evidence="3">Alpha-2-macroglobulin</fullName>
    </submittedName>
</protein>
<dbReference type="OrthoDB" id="6423155at2759"/>
<keyword evidence="1" id="KW-1015">Disulfide bond</keyword>
<feature type="domain" description="Alpha-macroglobulin-like TED" evidence="2">
    <location>
        <begin position="23"/>
        <end position="72"/>
    </location>
</feature>
<sequence length="73" mass="7709">KSGFILTAPKSLTPGKGSARGYVSITGDLMGPAIKNLDHLVRLPTGCGEQNMIKFVPNIFVLDYLTATGSITD</sequence>
<evidence type="ECO:0000256" key="1">
    <source>
        <dbReference type="ARBA" id="ARBA00023157"/>
    </source>
</evidence>
<dbReference type="PANTHER" id="PTHR11412:SF171">
    <property type="entry name" value="PREGNANCY ZONE PROTEIN-LIKE PROTEIN"/>
    <property type="match status" value="1"/>
</dbReference>
<dbReference type="InterPro" id="IPR008930">
    <property type="entry name" value="Terpenoid_cyclase/PrenylTrfase"/>
</dbReference>
<reference evidence="3" key="2">
    <citation type="journal article" date="1990" name="Comp. Biochem. Physiol.">
        <title>Sequence similarity between alpha-2-macroglobulin from the horseshoe crab, Limulus polyphemus, and proteins of the alpha-2-macroglobulin family from mammals.</title>
        <authorList>
            <person name="Sottrup-Jensen L."/>
            <person name="Borth W."/>
            <person name="Hall M."/>
            <person name="Quigley J.P."/>
            <person name="Armstrong P.B."/>
        </authorList>
    </citation>
    <scope>PROTEIN SEQUENCE</scope>
</reference>
<name>Q7M430_LIMPO</name>
<dbReference type="PROSITE" id="PS00477">
    <property type="entry name" value="ALPHA_2_MACROGLOBULIN"/>
    <property type="match status" value="1"/>
</dbReference>
<dbReference type="Pfam" id="PF07678">
    <property type="entry name" value="TED_complement"/>
    <property type="match status" value="1"/>
</dbReference>
<dbReference type="InterPro" id="IPR011626">
    <property type="entry name" value="Alpha-macroglobulin_TED"/>
</dbReference>
<organism evidence="3">
    <name type="scientific">Limulus polyphemus</name>
    <name type="common">Atlantic horseshoe crab</name>
    <dbReference type="NCBI Taxonomy" id="6850"/>
    <lineage>
        <taxon>Eukaryota</taxon>
        <taxon>Metazoa</taxon>
        <taxon>Ecdysozoa</taxon>
        <taxon>Arthropoda</taxon>
        <taxon>Chelicerata</taxon>
        <taxon>Merostomata</taxon>
        <taxon>Xiphosura</taxon>
        <taxon>Limulidae</taxon>
        <taxon>Limulus</taxon>
    </lineage>
</organism>
<accession>Q7M430</accession>
<dbReference type="GO" id="GO:0005615">
    <property type="term" value="C:extracellular space"/>
    <property type="evidence" value="ECO:0007669"/>
    <property type="project" value="InterPro"/>
</dbReference>
<dbReference type="InterPro" id="IPR047565">
    <property type="entry name" value="Alpha-macroglob_thiol-ester_cl"/>
</dbReference>
<proteinExistence type="predicted"/>
<dbReference type="InterPro" id="IPR050473">
    <property type="entry name" value="A2M/Complement_sys"/>
</dbReference>
<feature type="non-terminal residue" evidence="3">
    <location>
        <position position="73"/>
    </location>
</feature>
<dbReference type="PANTHER" id="PTHR11412">
    <property type="entry name" value="MACROGLOBULIN / COMPLEMENT"/>
    <property type="match status" value="1"/>
</dbReference>
<dbReference type="AlphaFoldDB" id="Q7M430"/>
<evidence type="ECO:0000313" key="3">
    <source>
        <dbReference type="PIR" id="A36260"/>
    </source>
</evidence>
<evidence type="ECO:0000259" key="2">
    <source>
        <dbReference type="Pfam" id="PF07678"/>
    </source>
</evidence>
<dbReference type="Gene3D" id="1.50.10.20">
    <property type="match status" value="1"/>
</dbReference>
<dbReference type="PIR" id="A36260">
    <property type="entry name" value="A36260"/>
</dbReference>
<reference evidence="3" key="1">
    <citation type="journal article" date="1990" name="Biochemistry">
        <title>Alpha-macroglobulin from Limulus polyphemus exhibits proteinase inhibitory activity and participates in a hemolytic system.</title>
        <authorList>
            <person name="Enghild J.J."/>
            <person name="Thogersen I.B."/>
            <person name="Salvesen G."/>
            <person name="Fey G.H."/>
            <person name="Figler N.L."/>
            <person name="Gonias S.L."/>
            <person name="Pizzo S.V."/>
        </authorList>
    </citation>
    <scope>PROTEIN SEQUENCE</scope>
</reference>
<feature type="non-terminal residue" evidence="3">
    <location>
        <position position="1"/>
    </location>
</feature>
<dbReference type="SMART" id="SM01419">
    <property type="entry name" value="Thiol-ester_cl"/>
    <property type="match status" value="1"/>
</dbReference>